<dbReference type="RefSeq" id="WP_176441635.1">
    <property type="nucleotide sequence ID" value="NZ_FZOU01000002.1"/>
</dbReference>
<dbReference type="Proteomes" id="UP000198356">
    <property type="component" value="Unassembled WGS sequence"/>
</dbReference>
<name>A0A239H070_9BACT</name>
<evidence type="ECO:0000313" key="3">
    <source>
        <dbReference type="EMBL" id="SNS74448.1"/>
    </source>
</evidence>
<feature type="signal peptide" evidence="1">
    <location>
        <begin position="1"/>
        <end position="19"/>
    </location>
</feature>
<evidence type="ECO:0000256" key="1">
    <source>
        <dbReference type="SAM" id="SignalP"/>
    </source>
</evidence>
<reference evidence="3 4" key="1">
    <citation type="submission" date="2017-06" db="EMBL/GenBank/DDBJ databases">
        <authorList>
            <person name="Kim H.J."/>
            <person name="Triplett B.A."/>
        </authorList>
    </citation>
    <scope>NUCLEOTIDE SEQUENCE [LARGE SCALE GENOMIC DNA]</scope>
    <source>
        <strain evidence="3 4">DSM 18704</strain>
    </source>
</reference>
<evidence type="ECO:0000313" key="4">
    <source>
        <dbReference type="Proteomes" id="UP000198356"/>
    </source>
</evidence>
<organism evidence="3 4">
    <name type="scientific">Granulicella rosea</name>
    <dbReference type="NCBI Taxonomy" id="474952"/>
    <lineage>
        <taxon>Bacteria</taxon>
        <taxon>Pseudomonadati</taxon>
        <taxon>Acidobacteriota</taxon>
        <taxon>Terriglobia</taxon>
        <taxon>Terriglobales</taxon>
        <taxon>Acidobacteriaceae</taxon>
        <taxon>Granulicella</taxon>
    </lineage>
</organism>
<accession>A0A239H070</accession>
<evidence type="ECO:0000259" key="2">
    <source>
        <dbReference type="Pfam" id="PF15631"/>
    </source>
</evidence>
<feature type="chain" id="PRO_5012715006" evidence="1">
    <location>
        <begin position="20"/>
        <end position="103"/>
    </location>
</feature>
<proteinExistence type="predicted"/>
<keyword evidence="4" id="KW-1185">Reference proteome</keyword>
<dbReference type="AlphaFoldDB" id="A0A239H070"/>
<feature type="domain" description="NTF2 fold" evidence="2">
    <location>
        <begin position="34"/>
        <end position="103"/>
    </location>
</feature>
<gene>
    <name evidence="3" type="ORF">SAMN05421770_102154</name>
</gene>
<dbReference type="Pfam" id="PF15631">
    <property type="entry name" value="Imm-NTF2-2"/>
    <property type="match status" value="1"/>
</dbReference>
<dbReference type="EMBL" id="FZOU01000002">
    <property type="protein sequence ID" value="SNS74448.1"/>
    <property type="molecule type" value="Genomic_DNA"/>
</dbReference>
<protein>
    <submittedName>
        <fullName evidence="3">NTF2 fold immunity protein</fullName>
    </submittedName>
</protein>
<sequence length="103" mass="10835">MGRTRCIWLLLLLASSSLAQNVVPKDGYVPDAATAREIAEAVLKPVYGKALIESERPFTAILEGGVWVVSGTIPCAKSGCEGGVATVKIRKADGRIVGMIHGK</sequence>
<keyword evidence="1" id="KW-0732">Signal</keyword>
<dbReference type="InterPro" id="IPR028921">
    <property type="entry name" value="NTF2_fold_dom"/>
</dbReference>